<keyword evidence="2" id="KW-0238">DNA-binding</keyword>
<evidence type="ECO:0000313" key="4">
    <source>
        <dbReference type="Proteomes" id="UP001642409"/>
    </source>
</evidence>
<accession>A0AA86NMC1</accession>
<protein>
    <submittedName>
        <fullName evidence="2">Myb-like DNA-binding domain-containing protein</fullName>
    </submittedName>
    <submittedName>
        <fullName evidence="3">Myb-like_DNA-binding domain-containing protein</fullName>
    </submittedName>
</protein>
<dbReference type="InterPro" id="IPR001005">
    <property type="entry name" value="SANT/Myb"/>
</dbReference>
<dbReference type="SMART" id="SM00717">
    <property type="entry name" value="SANT"/>
    <property type="match status" value="1"/>
</dbReference>
<dbReference type="Pfam" id="PF00249">
    <property type="entry name" value="Myb_DNA-binding"/>
    <property type="match status" value="1"/>
</dbReference>
<dbReference type="PROSITE" id="PS50090">
    <property type="entry name" value="MYB_LIKE"/>
    <property type="match status" value="1"/>
</dbReference>
<feature type="domain" description="Myb-like" evidence="1">
    <location>
        <begin position="36"/>
        <end position="87"/>
    </location>
</feature>
<keyword evidence="4" id="KW-1185">Reference proteome</keyword>
<dbReference type="Gene3D" id="1.10.10.60">
    <property type="entry name" value="Homeodomain-like"/>
    <property type="match status" value="1"/>
</dbReference>
<sequence>MCISQTESNYSLSMNKVIERKLQFATMDPAQRLYFHARMSYTKWDQADEFKLKAAVDKYGNDWNAIHRHVFPERGAACLKNKYYSRIHQNKAFDAPAKAAQNNTSENAGETLNQSELELLMKVRDFMLSQRLE</sequence>
<dbReference type="GO" id="GO:0003677">
    <property type="term" value="F:DNA binding"/>
    <property type="evidence" value="ECO:0007669"/>
    <property type="project" value="UniProtKB-KW"/>
</dbReference>
<dbReference type="SUPFAM" id="SSF46689">
    <property type="entry name" value="Homeodomain-like"/>
    <property type="match status" value="1"/>
</dbReference>
<dbReference type="EMBL" id="CAXDID020000303">
    <property type="protein sequence ID" value="CAL6073928.1"/>
    <property type="molecule type" value="Genomic_DNA"/>
</dbReference>
<organism evidence="2">
    <name type="scientific">Hexamita inflata</name>
    <dbReference type="NCBI Taxonomy" id="28002"/>
    <lineage>
        <taxon>Eukaryota</taxon>
        <taxon>Metamonada</taxon>
        <taxon>Diplomonadida</taxon>
        <taxon>Hexamitidae</taxon>
        <taxon>Hexamitinae</taxon>
        <taxon>Hexamita</taxon>
    </lineage>
</organism>
<comment type="caution">
    <text evidence="2">The sequence shown here is derived from an EMBL/GenBank/DDBJ whole genome shotgun (WGS) entry which is preliminary data.</text>
</comment>
<dbReference type="EMBL" id="CATOUU010000241">
    <property type="protein sequence ID" value="CAI9922037.1"/>
    <property type="molecule type" value="Genomic_DNA"/>
</dbReference>
<evidence type="ECO:0000313" key="2">
    <source>
        <dbReference type="EMBL" id="CAI9922037.1"/>
    </source>
</evidence>
<evidence type="ECO:0000313" key="3">
    <source>
        <dbReference type="EMBL" id="CAL6073928.1"/>
    </source>
</evidence>
<reference evidence="3 4" key="2">
    <citation type="submission" date="2024-07" db="EMBL/GenBank/DDBJ databases">
        <authorList>
            <person name="Akdeniz Z."/>
        </authorList>
    </citation>
    <scope>NUCLEOTIDE SEQUENCE [LARGE SCALE GENOMIC DNA]</scope>
</reference>
<evidence type="ECO:0000259" key="1">
    <source>
        <dbReference type="PROSITE" id="PS50090"/>
    </source>
</evidence>
<gene>
    <name evidence="3" type="ORF">HINF_LOCUS56339</name>
    <name evidence="2" type="ORF">HINF_LOCUS9682</name>
</gene>
<name>A0AA86NMC1_9EUKA</name>
<dbReference type="Proteomes" id="UP001642409">
    <property type="component" value="Unassembled WGS sequence"/>
</dbReference>
<reference evidence="2" key="1">
    <citation type="submission" date="2023-06" db="EMBL/GenBank/DDBJ databases">
        <authorList>
            <person name="Kurt Z."/>
        </authorList>
    </citation>
    <scope>NUCLEOTIDE SEQUENCE</scope>
</reference>
<dbReference type="CDD" id="cd00167">
    <property type="entry name" value="SANT"/>
    <property type="match status" value="1"/>
</dbReference>
<proteinExistence type="predicted"/>
<dbReference type="AlphaFoldDB" id="A0AA86NMC1"/>
<dbReference type="InterPro" id="IPR009057">
    <property type="entry name" value="Homeodomain-like_sf"/>
</dbReference>